<feature type="non-terminal residue" evidence="2">
    <location>
        <position position="1"/>
    </location>
</feature>
<feature type="transmembrane region" description="Helical" evidence="1">
    <location>
        <begin position="12"/>
        <end position="38"/>
    </location>
</feature>
<keyword evidence="1" id="KW-0812">Transmembrane</keyword>
<gene>
    <name evidence="2" type="ORF">METZ01_LOCUS264761</name>
</gene>
<sequence length="72" mass="7850">VSSQHKILQMLAIPHTALMSVILCLMVLSFPVGAYLTFNSEIGGDITYEYPMDGLSLFLAGIGFEAPVKFEL</sequence>
<dbReference type="AlphaFoldDB" id="A0A382JLD0"/>
<feature type="non-terminal residue" evidence="2">
    <location>
        <position position="72"/>
    </location>
</feature>
<evidence type="ECO:0000256" key="1">
    <source>
        <dbReference type="SAM" id="Phobius"/>
    </source>
</evidence>
<keyword evidence="1" id="KW-0472">Membrane</keyword>
<keyword evidence="1" id="KW-1133">Transmembrane helix</keyword>
<protein>
    <submittedName>
        <fullName evidence="2">Uncharacterized protein</fullName>
    </submittedName>
</protein>
<organism evidence="2">
    <name type="scientific">marine metagenome</name>
    <dbReference type="NCBI Taxonomy" id="408172"/>
    <lineage>
        <taxon>unclassified sequences</taxon>
        <taxon>metagenomes</taxon>
        <taxon>ecological metagenomes</taxon>
    </lineage>
</organism>
<proteinExistence type="predicted"/>
<accession>A0A382JLD0</accession>
<name>A0A382JLD0_9ZZZZ</name>
<reference evidence="2" key="1">
    <citation type="submission" date="2018-05" db="EMBL/GenBank/DDBJ databases">
        <authorList>
            <person name="Lanie J.A."/>
            <person name="Ng W.-L."/>
            <person name="Kazmierczak K.M."/>
            <person name="Andrzejewski T.M."/>
            <person name="Davidsen T.M."/>
            <person name="Wayne K.J."/>
            <person name="Tettelin H."/>
            <person name="Glass J.I."/>
            <person name="Rusch D."/>
            <person name="Podicherti R."/>
            <person name="Tsui H.-C.T."/>
            <person name="Winkler M.E."/>
        </authorList>
    </citation>
    <scope>NUCLEOTIDE SEQUENCE</scope>
</reference>
<evidence type="ECO:0000313" key="2">
    <source>
        <dbReference type="EMBL" id="SVC11907.1"/>
    </source>
</evidence>
<dbReference type="EMBL" id="UINC01074574">
    <property type="protein sequence ID" value="SVC11907.1"/>
    <property type="molecule type" value="Genomic_DNA"/>
</dbReference>